<keyword evidence="6" id="KW-0744">Spermatogenesis</keyword>
<comment type="caution">
    <text evidence="8">The sequence shown here is derived from an EMBL/GenBank/DDBJ whole genome shotgun (WGS) entry which is preliminary data.</text>
</comment>
<dbReference type="PANTHER" id="PTHR17005">
    <property type="entry name" value="MALE-ENHANCED ANTIGEN-1"/>
    <property type="match status" value="1"/>
</dbReference>
<keyword evidence="3" id="KW-0217">Developmental protein</keyword>
<keyword evidence="9" id="KW-1185">Reference proteome</keyword>
<evidence type="ECO:0000313" key="9">
    <source>
        <dbReference type="Proteomes" id="UP001378592"/>
    </source>
</evidence>
<evidence type="ECO:0000256" key="7">
    <source>
        <dbReference type="SAM" id="MobiDB-lite"/>
    </source>
</evidence>
<feature type="compositionally biased region" description="Polar residues" evidence="7">
    <location>
        <begin position="117"/>
        <end position="129"/>
    </location>
</feature>
<accession>A0AAN9VN21</accession>
<keyword evidence="5" id="KW-0221">Differentiation</keyword>
<gene>
    <name evidence="8" type="ORF">R5R35_012216</name>
</gene>
<comment type="function">
    <text evidence="1">May play an important role in spermatogenesis and/or testis development.</text>
</comment>
<organism evidence="8 9">
    <name type="scientific">Gryllus longicercus</name>
    <dbReference type="NCBI Taxonomy" id="2509291"/>
    <lineage>
        <taxon>Eukaryota</taxon>
        <taxon>Metazoa</taxon>
        <taxon>Ecdysozoa</taxon>
        <taxon>Arthropoda</taxon>
        <taxon>Hexapoda</taxon>
        <taxon>Insecta</taxon>
        <taxon>Pterygota</taxon>
        <taxon>Neoptera</taxon>
        <taxon>Polyneoptera</taxon>
        <taxon>Orthoptera</taxon>
        <taxon>Ensifera</taxon>
        <taxon>Gryllidea</taxon>
        <taxon>Grylloidea</taxon>
        <taxon>Gryllidae</taxon>
        <taxon>Gryllinae</taxon>
        <taxon>Gryllus</taxon>
    </lineage>
</organism>
<name>A0AAN9VN21_9ORTH</name>
<evidence type="ECO:0000256" key="3">
    <source>
        <dbReference type="ARBA" id="ARBA00022473"/>
    </source>
</evidence>
<dbReference type="InterPro" id="IPR009685">
    <property type="entry name" value="MEA1"/>
</dbReference>
<dbReference type="EMBL" id="JAZDUA010000212">
    <property type="protein sequence ID" value="KAK7864047.1"/>
    <property type="molecule type" value="Genomic_DNA"/>
</dbReference>
<feature type="compositionally biased region" description="Acidic residues" evidence="7">
    <location>
        <begin position="29"/>
        <end position="65"/>
    </location>
</feature>
<dbReference type="Pfam" id="PF06910">
    <property type="entry name" value="MEA1"/>
    <property type="match status" value="1"/>
</dbReference>
<evidence type="ECO:0000313" key="8">
    <source>
        <dbReference type="EMBL" id="KAK7864047.1"/>
    </source>
</evidence>
<evidence type="ECO:0000256" key="4">
    <source>
        <dbReference type="ARBA" id="ARBA00022553"/>
    </source>
</evidence>
<reference evidence="8 9" key="1">
    <citation type="submission" date="2024-03" db="EMBL/GenBank/DDBJ databases">
        <title>The genome assembly and annotation of the cricket Gryllus longicercus Weissman &amp; Gray.</title>
        <authorList>
            <person name="Szrajer S."/>
            <person name="Gray D."/>
            <person name="Ylla G."/>
        </authorList>
    </citation>
    <scope>NUCLEOTIDE SEQUENCE [LARGE SCALE GENOMIC DNA]</scope>
    <source>
        <strain evidence="8">DAG 2021-001</strain>
        <tissue evidence="8">Whole body minus gut</tissue>
    </source>
</reference>
<protein>
    <recommendedName>
        <fullName evidence="2">Male-enhanced antigen 1</fullName>
    </recommendedName>
</protein>
<proteinExistence type="predicted"/>
<dbReference type="GO" id="GO:0030154">
    <property type="term" value="P:cell differentiation"/>
    <property type="evidence" value="ECO:0007669"/>
    <property type="project" value="UniProtKB-KW"/>
</dbReference>
<evidence type="ECO:0000256" key="2">
    <source>
        <dbReference type="ARBA" id="ARBA00022245"/>
    </source>
</evidence>
<dbReference type="GO" id="GO:0007283">
    <property type="term" value="P:spermatogenesis"/>
    <property type="evidence" value="ECO:0007669"/>
    <property type="project" value="UniProtKB-KW"/>
</dbReference>
<dbReference type="AlphaFoldDB" id="A0AAN9VN21"/>
<feature type="region of interest" description="Disordered" evidence="7">
    <location>
        <begin position="1"/>
        <end position="82"/>
    </location>
</feature>
<evidence type="ECO:0000256" key="6">
    <source>
        <dbReference type="ARBA" id="ARBA00022871"/>
    </source>
</evidence>
<feature type="region of interest" description="Disordered" evidence="7">
    <location>
        <begin position="117"/>
        <end position="141"/>
    </location>
</feature>
<dbReference type="Proteomes" id="UP001378592">
    <property type="component" value="Unassembled WGS sequence"/>
</dbReference>
<evidence type="ECO:0000256" key="1">
    <source>
        <dbReference type="ARBA" id="ARBA00002540"/>
    </source>
</evidence>
<keyword evidence="4" id="KW-0597">Phosphoprotein</keyword>
<evidence type="ECO:0000256" key="5">
    <source>
        <dbReference type="ARBA" id="ARBA00022782"/>
    </source>
</evidence>
<sequence>MVGLWSPDPPPEPENLEENNAGYFVVTASDEEHEDEGYEGYEPLSDVDDDDNDEENEDEEIDEELNPQFTNTSASDCDARDRTRPADVARSAANCREFCKYLLPAPEENIDEAECASSSSTGCNTQESSDGIEAGPSSSRLEMGEQQVADVMAAMANVTLPPSAVPQWATVVPEDQWIQHILARVKLLQNKNISDKILSIVLVLPVYTQDFYMHSRRTNRFIFDGT</sequence>